<dbReference type="Proteomes" id="UP000054047">
    <property type="component" value="Unassembled WGS sequence"/>
</dbReference>
<keyword evidence="3" id="KW-1185">Reference proteome</keyword>
<dbReference type="AlphaFoldDB" id="A0A0C2CEH8"/>
<keyword evidence="1" id="KW-0732">Signal</keyword>
<sequence length="76" mass="8995">MSTSRMLHCDRFRRVLAFVRLLRFLTLRRLLLLAADHPFHSRGYHFMGVAVDGKRDIFSGHDFNYTNHNVFAVFVQ</sequence>
<evidence type="ECO:0000313" key="2">
    <source>
        <dbReference type="EMBL" id="KIH54738.1"/>
    </source>
</evidence>
<feature type="chain" id="PRO_5002163615" evidence="1">
    <location>
        <begin position="18"/>
        <end position="76"/>
    </location>
</feature>
<feature type="signal peptide" evidence="1">
    <location>
        <begin position="1"/>
        <end position="17"/>
    </location>
</feature>
<accession>A0A0C2CEH8</accession>
<dbReference type="EMBL" id="KN738571">
    <property type="protein sequence ID" value="KIH54738.1"/>
    <property type="molecule type" value="Genomic_DNA"/>
</dbReference>
<gene>
    <name evidence="2" type="ORF">ANCDUO_15114</name>
</gene>
<reference evidence="2 3" key="1">
    <citation type="submission" date="2013-12" db="EMBL/GenBank/DDBJ databases">
        <title>Draft genome of the parsitic nematode Ancylostoma duodenale.</title>
        <authorList>
            <person name="Mitreva M."/>
        </authorList>
    </citation>
    <scope>NUCLEOTIDE SEQUENCE [LARGE SCALE GENOMIC DNA]</scope>
    <source>
        <strain evidence="2 3">Zhejiang</strain>
    </source>
</reference>
<protein>
    <submittedName>
        <fullName evidence="2">Uncharacterized protein</fullName>
    </submittedName>
</protein>
<proteinExistence type="predicted"/>
<evidence type="ECO:0000313" key="3">
    <source>
        <dbReference type="Proteomes" id="UP000054047"/>
    </source>
</evidence>
<evidence type="ECO:0000256" key="1">
    <source>
        <dbReference type="SAM" id="SignalP"/>
    </source>
</evidence>
<organism evidence="2 3">
    <name type="scientific">Ancylostoma duodenale</name>
    <dbReference type="NCBI Taxonomy" id="51022"/>
    <lineage>
        <taxon>Eukaryota</taxon>
        <taxon>Metazoa</taxon>
        <taxon>Ecdysozoa</taxon>
        <taxon>Nematoda</taxon>
        <taxon>Chromadorea</taxon>
        <taxon>Rhabditida</taxon>
        <taxon>Rhabditina</taxon>
        <taxon>Rhabditomorpha</taxon>
        <taxon>Strongyloidea</taxon>
        <taxon>Ancylostomatidae</taxon>
        <taxon>Ancylostomatinae</taxon>
        <taxon>Ancylostoma</taxon>
    </lineage>
</organism>
<name>A0A0C2CEH8_9BILA</name>